<evidence type="ECO:0000313" key="3">
    <source>
        <dbReference type="Proteomes" id="UP000825100"/>
    </source>
</evidence>
<sequence>MKSLIKFAVSASLCSLLGTTISPVLNVKAAENSTTVSNTNSSDEDFNSMYSQLTTEKKQEFNQLVADGNFSQSEQLEILKSKISNDKSDRLRGIKLTIVKKIALYVAKYTGRSIASKPLKSFVNYLTNFEGKSETGIRNGLIKYLHFNKTAAYWTARTIVFIYL</sequence>
<proteinExistence type="predicted"/>
<evidence type="ECO:0000256" key="1">
    <source>
        <dbReference type="SAM" id="SignalP"/>
    </source>
</evidence>
<keyword evidence="3" id="KW-1185">Reference proteome</keyword>
<feature type="signal peptide" evidence="1">
    <location>
        <begin position="1"/>
        <end position="29"/>
    </location>
</feature>
<accession>A0ABM7QU23</accession>
<organism evidence="2 3">
    <name type="scientific">Latilactobacillus curvatus</name>
    <name type="common">Lactobacillus curvatus</name>
    <dbReference type="NCBI Taxonomy" id="28038"/>
    <lineage>
        <taxon>Bacteria</taxon>
        <taxon>Bacillati</taxon>
        <taxon>Bacillota</taxon>
        <taxon>Bacilli</taxon>
        <taxon>Lactobacillales</taxon>
        <taxon>Lactobacillaceae</taxon>
        <taxon>Latilactobacillus</taxon>
    </lineage>
</organism>
<keyword evidence="1" id="KW-0732">Signal</keyword>
<reference evidence="2 3" key="1">
    <citation type="submission" date="2021-05" db="EMBL/GenBank/DDBJ databases">
        <title>Complete Genome Sequence of Latilactobacillus sp. Strain WDN19, a High D-Aspartate-producing Lactic Acid Bacterium Isolated from a Japanese Pickle.</title>
        <authorList>
            <person name="Kajitani K."/>
            <person name="Takahashi S."/>
        </authorList>
    </citation>
    <scope>NUCLEOTIDE SEQUENCE [LARGE SCALE GENOMIC DNA]</scope>
    <source>
        <strain evidence="2 3">WDN19</strain>
    </source>
</reference>
<dbReference type="EMBL" id="AP024685">
    <property type="protein sequence ID" value="BCX30435.1"/>
    <property type="molecule type" value="Genomic_DNA"/>
</dbReference>
<name>A0ABM7QU23_LATCU</name>
<protein>
    <submittedName>
        <fullName evidence="2">Uncharacterized protein</fullName>
    </submittedName>
</protein>
<dbReference type="Proteomes" id="UP000825100">
    <property type="component" value="Chromosome"/>
</dbReference>
<feature type="chain" id="PRO_5046568610" evidence="1">
    <location>
        <begin position="30"/>
        <end position="164"/>
    </location>
</feature>
<dbReference type="RefSeq" id="WP_064776861.1">
    <property type="nucleotide sequence ID" value="NZ_AP024685.1"/>
</dbReference>
<evidence type="ECO:0000313" key="2">
    <source>
        <dbReference type="EMBL" id="BCX30435.1"/>
    </source>
</evidence>
<gene>
    <name evidence="2" type="ORF">LTWDN19_10020</name>
</gene>